<dbReference type="InterPro" id="IPR036760">
    <property type="entry name" value="SspB-like_sf"/>
</dbReference>
<dbReference type="RefSeq" id="WP_368375090.1">
    <property type="nucleotide sequence ID" value="NZ_JBFRYB010000001.1"/>
</dbReference>
<dbReference type="PIRSF" id="PIRSF005276">
    <property type="entry name" value="SspB"/>
    <property type="match status" value="1"/>
</dbReference>
<dbReference type="PANTHER" id="PTHR37486">
    <property type="entry name" value="STRINGENT STARVATION PROTEIN B"/>
    <property type="match status" value="1"/>
</dbReference>
<keyword evidence="2" id="KW-0378">Hydrolase</keyword>
<comment type="caution">
    <text evidence="2">The sequence shown here is derived from an EMBL/GenBank/DDBJ whole genome shotgun (WGS) entry which is preliminary data.</text>
</comment>
<dbReference type="NCBIfam" id="NF008769">
    <property type="entry name" value="PRK11798.2-5"/>
    <property type="match status" value="1"/>
</dbReference>
<protein>
    <submittedName>
        <fullName evidence="2">ClpXP protease specificity-enhancing factor</fullName>
    </submittedName>
</protein>
<evidence type="ECO:0000313" key="2">
    <source>
        <dbReference type="EMBL" id="MEX1664978.1"/>
    </source>
</evidence>
<dbReference type="InterPro" id="IPR007481">
    <property type="entry name" value="SspB"/>
</dbReference>
<dbReference type="Gene3D" id="2.30.30.220">
    <property type="entry name" value="SspB-like"/>
    <property type="match status" value="1"/>
</dbReference>
<keyword evidence="2" id="KW-0645">Protease</keyword>
<name>A0ABV3TVH2_9GAMM</name>
<dbReference type="Proteomes" id="UP001557484">
    <property type="component" value="Unassembled WGS sequence"/>
</dbReference>
<dbReference type="Pfam" id="PF04386">
    <property type="entry name" value="SspB"/>
    <property type="match status" value="1"/>
</dbReference>
<dbReference type="SUPFAM" id="SSF101738">
    <property type="entry name" value="SspB-like"/>
    <property type="match status" value="1"/>
</dbReference>
<accession>A0ABV3TVH2</accession>
<gene>
    <name evidence="2" type="ORF">AB4875_05730</name>
</gene>
<sequence length="135" mass="14548">MAMTSSRPYMIRAIYEWVVENNCTPYILVDAMREGVFVPQQYVQDGQIVLNIAPSAVMGLNVGNDIVSFNGRFGGISQEVSAPIGAVLGVYAKENGQGMLFDAEDPTPPSDPRPSATLSKLPSKSKSKPSLKVVK</sequence>
<organism evidence="2 3">
    <name type="scientific">Zhongshania arctica</name>
    <dbReference type="NCBI Taxonomy" id="3238302"/>
    <lineage>
        <taxon>Bacteria</taxon>
        <taxon>Pseudomonadati</taxon>
        <taxon>Pseudomonadota</taxon>
        <taxon>Gammaproteobacteria</taxon>
        <taxon>Cellvibrionales</taxon>
        <taxon>Spongiibacteraceae</taxon>
        <taxon>Zhongshania</taxon>
    </lineage>
</organism>
<reference evidence="2 3" key="1">
    <citation type="journal article" date="2011" name="Int. J. Syst. Evol. Microbiol.">
        <title>Zhongshania antarctica gen. nov., sp. nov. and Zhongshania guokunii sp. nov., gammaproteobacteria respectively isolated from coastal attached (fast) ice and surface seawater of the Antarctic.</title>
        <authorList>
            <person name="Li H.J."/>
            <person name="Zhang X.Y."/>
            <person name="Chen C.X."/>
            <person name="Zhang Y.J."/>
            <person name="Gao Z.M."/>
            <person name="Yu Y."/>
            <person name="Chen X.L."/>
            <person name="Chen B."/>
            <person name="Zhang Y.Z."/>
        </authorList>
    </citation>
    <scope>NUCLEOTIDE SEQUENCE [LARGE SCALE GENOMIC DNA]</scope>
    <source>
        <strain evidence="2 3">R06B22</strain>
    </source>
</reference>
<dbReference type="GO" id="GO:0006508">
    <property type="term" value="P:proteolysis"/>
    <property type="evidence" value="ECO:0007669"/>
    <property type="project" value="UniProtKB-KW"/>
</dbReference>
<dbReference type="PANTHER" id="PTHR37486:SF1">
    <property type="entry name" value="STRINGENT STARVATION PROTEIN B"/>
    <property type="match status" value="1"/>
</dbReference>
<keyword evidence="3" id="KW-1185">Reference proteome</keyword>
<evidence type="ECO:0000313" key="3">
    <source>
        <dbReference type="Proteomes" id="UP001557484"/>
    </source>
</evidence>
<dbReference type="EMBL" id="JBFRYB010000001">
    <property type="protein sequence ID" value="MEX1664978.1"/>
    <property type="molecule type" value="Genomic_DNA"/>
</dbReference>
<feature type="compositionally biased region" description="Basic residues" evidence="1">
    <location>
        <begin position="123"/>
        <end position="135"/>
    </location>
</feature>
<proteinExistence type="predicted"/>
<evidence type="ECO:0000256" key="1">
    <source>
        <dbReference type="SAM" id="MobiDB-lite"/>
    </source>
</evidence>
<feature type="region of interest" description="Disordered" evidence="1">
    <location>
        <begin position="99"/>
        <end position="135"/>
    </location>
</feature>
<dbReference type="GO" id="GO:0008233">
    <property type="term" value="F:peptidase activity"/>
    <property type="evidence" value="ECO:0007669"/>
    <property type="project" value="UniProtKB-KW"/>
</dbReference>